<evidence type="ECO:0008006" key="4">
    <source>
        <dbReference type="Google" id="ProtNLM"/>
    </source>
</evidence>
<reference evidence="2 3" key="1">
    <citation type="journal article" date="2019" name="Int. J. Syst. Evol. Microbiol.">
        <title>The Global Catalogue of Microorganisms (GCM) 10K type strain sequencing project: providing services to taxonomists for standard genome sequencing and annotation.</title>
        <authorList>
            <consortium name="The Broad Institute Genomics Platform"/>
            <consortium name="The Broad Institute Genome Sequencing Center for Infectious Disease"/>
            <person name="Wu L."/>
            <person name="Ma J."/>
        </authorList>
    </citation>
    <scope>NUCLEOTIDE SEQUENCE [LARGE SCALE GENOMIC DNA]</scope>
    <source>
        <strain evidence="2 3">JCM 9088</strain>
    </source>
</reference>
<proteinExistence type="predicted"/>
<accession>A0ABN3X0T4</accession>
<protein>
    <recommendedName>
        <fullName evidence="4">Transposase</fullName>
    </recommendedName>
</protein>
<evidence type="ECO:0000313" key="3">
    <source>
        <dbReference type="Proteomes" id="UP001500403"/>
    </source>
</evidence>
<evidence type="ECO:0000256" key="1">
    <source>
        <dbReference type="SAM" id="MobiDB-lite"/>
    </source>
</evidence>
<feature type="region of interest" description="Disordered" evidence="1">
    <location>
        <begin position="62"/>
        <end position="150"/>
    </location>
</feature>
<dbReference type="EMBL" id="BAAAUD010000018">
    <property type="protein sequence ID" value="GAA2934141.1"/>
    <property type="molecule type" value="Genomic_DNA"/>
</dbReference>
<organism evidence="2 3">
    <name type="scientific">Streptomyces enissocaesilis</name>
    <dbReference type="NCBI Taxonomy" id="332589"/>
    <lineage>
        <taxon>Bacteria</taxon>
        <taxon>Bacillati</taxon>
        <taxon>Actinomycetota</taxon>
        <taxon>Actinomycetes</taxon>
        <taxon>Kitasatosporales</taxon>
        <taxon>Streptomycetaceae</taxon>
        <taxon>Streptomyces</taxon>
        <taxon>Streptomyces rochei group</taxon>
    </lineage>
</organism>
<sequence length="150" mass="16524">MRRDEPLTEENHLTHCHEELLRPARAGHGRTLRRVLRECAVAESRVHRDVGPAVMARSERLLKRPGPRSAARTAGIHAMDAYERPGGRRRVAGLTTPQRRDAPGDPAGGPAASAGNRPTGTAAVRQSQPRRLNRRYRPTSHTTINRITAG</sequence>
<name>A0ABN3X0T4_9ACTN</name>
<dbReference type="Proteomes" id="UP001500403">
    <property type="component" value="Unassembled WGS sequence"/>
</dbReference>
<comment type="caution">
    <text evidence="2">The sequence shown here is derived from an EMBL/GenBank/DDBJ whole genome shotgun (WGS) entry which is preliminary data.</text>
</comment>
<evidence type="ECO:0000313" key="2">
    <source>
        <dbReference type="EMBL" id="GAA2934141.1"/>
    </source>
</evidence>
<gene>
    <name evidence="2" type="ORF">GCM10010446_18740</name>
</gene>
<feature type="compositionally biased region" description="Polar residues" evidence="1">
    <location>
        <begin position="116"/>
        <end position="130"/>
    </location>
</feature>
<feature type="compositionally biased region" description="Polar residues" evidence="1">
    <location>
        <begin position="139"/>
        <end position="150"/>
    </location>
</feature>
<keyword evidence="3" id="KW-1185">Reference proteome</keyword>
<feature type="compositionally biased region" description="Low complexity" evidence="1">
    <location>
        <begin position="104"/>
        <end position="115"/>
    </location>
</feature>